<dbReference type="PANTHER" id="PTHR42760:SF133">
    <property type="entry name" value="3-OXOACYL-[ACYL-CARRIER-PROTEIN] REDUCTASE"/>
    <property type="match status" value="1"/>
</dbReference>
<reference evidence="3 4" key="1">
    <citation type="submission" date="2019-08" db="EMBL/GenBank/DDBJ databases">
        <authorList>
            <person name="Khan S.A."/>
            <person name="Jeon C.O."/>
            <person name="Jeong S.E."/>
        </authorList>
    </citation>
    <scope>NUCLEOTIDE SEQUENCE [LARGE SCALE GENOMIC DNA]</scope>
    <source>
        <strain evidence="4">IMCC1728</strain>
    </source>
</reference>
<dbReference type="InterPro" id="IPR036291">
    <property type="entry name" value="NAD(P)-bd_dom_sf"/>
</dbReference>
<dbReference type="EMBL" id="VOPW01000001">
    <property type="protein sequence ID" value="TXC65471.1"/>
    <property type="molecule type" value="Genomic_DNA"/>
</dbReference>
<dbReference type="PRINTS" id="PR00080">
    <property type="entry name" value="SDRFAMILY"/>
</dbReference>
<dbReference type="InterPro" id="IPR002347">
    <property type="entry name" value="SDR_fam"/>
</dbReference>
<protein>
    <submittedName>
        <fullName evidence="3">SDR family oxidoreductase</fullName>
    </submittedName>
</protein>
<proteinExistence type="inferred from homology"/>
<comment type="caution">
    <text evidence="3">The sequence shown here is derived from an EMBL/GenBank/DDBJ whole genome shotgun (WGS) entry which is preliminary data.</text>
</comment>
<comment type="similarity">
    <text evidence="1">Belongs to the short-chain dehydrogenases/reductases (SDR) family.</text>
</comment>
<dbReference type="Proteomes" id="UP000321832">
    <property type="component" value="Unassembled WGS sequence"/>
</dbReference>
<dbReference type="Pfam" id="PF13561">
    <property type="entry name" value="adh_short_C2"/>
    <property type="match status" value="1"/>
</dbReference>
<dbReference type="SUPFAM" id="SSF51735">
    <property type="entry name" value="NAD(P)-binding Rossmann-fold domains"/>
    <property type="match status" value="1"/>
</dbReference>
<dbReference type="PANTHER" id="PTHR42760">
    <property type="entry name" value="SHORT-CHAIN DEHYDROGENASES/REDUCTASES FAMILY MEMBER"/>
    <property type="match status" value="1"/>
</dbReference>
<evidence type="ECO:0000256" key="2">
    <source>
        <dbReference type="ARBA" id="ARBA00023002"/>
    </source>
</evidence>
<dbReference type="FunFam" id="3.40.50.720:FF:000084">
    <property type="entry name" value="Short-chain dehydrogenase reductase"/>
    <property type="match status" value="1"/>
</dbReference>
<keyword evidence="2" id="KW-0560">Oxidoreductase</keyword>
<organism evidence="3 4">
    <name type="scientific">Piscinibacter aquaticus</name>
    <dbReference type="NCBI Taxonomy" id="392597"/>
    <lineage>
        <taxon>Bacteria</taxon>
        <taxon>Pseudomonadati</taxon>
        <taxon>Pseudomonadota</taxon>
        <taxon>Betaproteobacteria</taxon>
        <taxon>Burkholderiales</taxon>
        <taxon>Sphaerotilaceae</taxon>
        <taxon>Piscinibacter</taxon>
    </lineage>
</organism>
<dbReference type="AlphaFoldDB" id="A0A5C6U0K8"/>
<sequence length="265" mass="28424">MNERFSLDGRVVAVTGAAGILGGRFCRELLAGGARVVAIDQDDASLQRLVEQLGADSERLMACRADIRVRSEVAAVRRRAEQAMGPVDGLLNNAATKSPNFFEPFESFPLEDWDHVMSVNLTGAVVCAQEFGGAMAGRRRGSIVNVLSIYGVVAPDQRIYEGSEYLGRAINTPAVYSASKAALWGLTSYLAAYWGSIGIRVNALTPGGIFSGQNETFVQRYSQRVPMGRMGQADELCGALTYLLSDASSYVTGQNIVVDGGLTVW</sequence>
<evidence type="ECO:0000256" key="1">
    <source>
        <dbReference type="ARBA" id="ARBA00006484"/>
    </source>
</evidence>
<evidence type="ECO:0000313" key="4">
    <source>
        <dbReference type="Proteomes" id="UP000321832"/>
    </source>
</evidence>
<gene>
    <name evidence="3" type="ORF">FSC37_03280</name>
</gene>
<dbReference type="Gene3D" id="3.40.50.720">
    <property type="entry name" value="NAD(P)-binding Rossmann-like Domain"/>
    <property type="match status" value="1"/>
</dbReference>
<dbReference type="GO" id="GO:0016616">
    <property type="term" value="F:oxidoreductase activity, acting on the CH-OH group of donors, NAD or NADP as acceptor"/>
    <property type="evidence" value="ECO:0007669"/>
    <property type="project" value="TreeGrafter"/>
</dbReference>
<dbReference type="PRINTS" id="PR00081">
    <property type="entry name" value="GDHRDH"/>
</dbReference>
<name>A0A5C6U0K8_9BURK</name>
<accession>A0A5C6U0K8</accession>
<evidence type="ECO:0000313" key="3">
    <source>
        <dbReference type="EMBL" id="TXC65471.1"/>
    </source>
</evidence>
<keyword evidence="4" id="KW-1185">Reference proteome</keyword>